<dbReference type="Proteomes" id="UP000030765">
    <property type="component" value="Unassembled WGS sequence"/>
</dbReference>
<reference evidence="2 4" key="1">
    <citation type="journal article" date="2014" name="BMC Genomics">
        <title>Genome sequence of Anopheles sinensis provides insight into genetics basis of mosquito competence for malaria parasites.</title>
        <authorList>
            <person name="Zhou D."/>
            <person name="Zhang D."/>
            <person name="Ding G."/>
            <person name="Shi L."/>
            <person name="Hou Q."/>
            <person name="Ye Y."/>
            <person name="Xu Y."/>
            <person name="Zhou H."/>
            <person name="Xiong C."/>
            <person name="Li S."/>
            <person name="Yu J."/>
            <person name="Hong S."/>
            <person name="Yu X."/>
            <person name="Zou P."/>
            <person name="Chen C."/>
            <person name="Chang X."/>
            <person name="Wang W."/>
            <person name="Lv Y."/>
            <person name="Sun Y."/>
            <person name="Ma L."/>
            <person name="Shen B."/>
            <person name="Zhu C."/>
        </authorList>
    </citation>
    <scope>NUCLEOTIDE SEQUENCE [LARGE SCALE GENOMIC DNA]</scope>
</reference>
<dbReference type="VEuPathDB" id="VectorBase:ASIC002614"/>
<evidence type="ECO:0000313" key="2">
    <source>
        <dbReference type="EMBL" id="KFB35715.1"/>
    </source>
</evidence>
<dbReference type="EMBL" id="ATLV01010838">
    <property type="status" value="NOT_ANNOTATED_CDS"/>
    <property type="molecule type" value="Genomic_DNA"/>
</dbReference>
<proteinExistence type="predicted"/>
<gene>
    <name evidence="2" type="ORF">ZHAS_00002614</name>
</gene>
<name>A0A084VCM1_ANOSI</name>
<evidence type="ECO:0000313" key="4">
    <source>
        <dbReference type="Proteomes" id="UP000030765"/>
    </source>
</evidence>
<sequence length="111" mass="12287">MTVLRENSCQLPPPAKVHPFRWDEISTNFSPSGRRKEKVYPTAARAHATGPPIPHNPHPHQSHSLQACASPAWNGCWSYRLVTWCSVFSIQQDPLSGGSENQALSGNQVPF</sequence>
<organism evidence="2">
    <name type="scientific">Anopheles sinensis</name>
    <name type="common">Mosquito</name>
    <dbReference type="NCBI Taxonomy" id="74873"/>
    <lineage>
        <taxon>Eukaryota</taxon>
        <taxon>Metazoa</taxon>
        <taxon>Ecdysozoa</taxon>
        <taxon>Arthropoda</taxon>
        <taxon>Hexapoda</taxon>
        <taxon>Insecta</taxon>
        <taxon>Pterygota</taxon>
        <taxon>Neoptera</taxon>
        <taxon>Endopterygota</taxon>
        <taxon>Diptera</taxon>
        <taxon>Nematocera</taxon>
        <taxon>Culicoidea</taxon>
        <taxon>Culicidae</taxon>
        <taxon>Anophelinae</taxon>
        <taxon>Anopheles</taxon>
    </lineage>
</organism>
<accession>A0A084VCM1</accession>
<keyword evidence="4" id="KW-1185">Reference proteome</keyword>
<dbReference type="AlphaFoldDB" id="A0A084VCM1"/>
<feature type="region of interest" description="Disordered" evidence="1">
    <location>
        <begin position="25"/>
        <end position="64"/>
    </location>
</feature>
<protein>
    <submittedName>
        <fullName evidence="2 3">Uncharacterized protein</fullName>
    </submittedName>
</protein>
<dbReference type="EMBL" id="KE524620">
    <property type="protein sequence ID" value="KFB35715.1"/>
    <property type="molecule type" value="Genomic_DNA"/>
</dbReference>
<evidence type="ECO:0000256" key="1">
    <source>
        <dbReference type="SAM" id="MobiDB-lite"/>
    </source>
</evidence>
<reference evidence="3" key="2">
    <citation type="submission" date="2020-05" db="UniProtKB">
        <authorList>
            <consortium name="EnsemblMetazoa"/>
        </authorList>
    </citation>
    <scope>IDENTIFICATION</scope>
</reference>
<evidence type="ECO:0000313" key="3">
    <source>
        <dbReference type="EnsemblMetazoa" id="ASIC002614-PA"/>
    </source>
</evidence>
<dbReference type="EnsemblMetazoa" id="ASIC002614-RA">
    <property type="protein sequence ID" value="ASIC002614-PA"/>
    <property type="gene ID" value="ASIC002614"/>
</dbReference>